<sequence>MSRSARKTLALSWGALAVGGFAWFGWHELGSQLAFTRCGATGAVPLLLIALLALLLIGTGFALSWRVWRHGAPDGHRFAAMLGLGASGLFAFAIVLQLTGALLLPRCWG</sequence>
<dbReference type="Proteomes" id="UP000298213">
    <property type="component" value="Unassembled WGS sequence"/>
</dbReference>
<feature type="transmembrane region" description="Helical" evidence="1">
    <location>
        <begin position="80"/>
        <end position="104"/>
    </location>
</feature>
<name>A0A4Y8ZWN4_9SPHN</name>
<feature type="transmembrane region" description="Helical" evidence="1">
    <location>
        <begin position="46"/>
        <end position="68"/>
    </location>
</feature>
<dbReference type="EMBL" id="SPDV01000011">
    <property type="protein sequence ID" value="TFI58876.1"/>
    <property type="molecule type" value="Genomic_DNA"/>
</dbReference>
<evidence type="ECO:0000256" key="1">
    <source>
        <dbReference type="SAM" id="Phobius"/>
    </source>
</evidence>
<keyword evidence="1" id="KW-0472">Membrane</keyword>
<organism evidence="2 3">
    <name type="scientific">Sphingomonas parva</name>
    <dbReference type="NCBI Taxonomy" id="2555898"/>
    <lineage>
        <taxon>Bacteria</taxon>
        <taxon>Pseudomonadati</taxon>
        <taxon>Pseudomonadota</taxon>
        <taxon>Alphaproteobacteria</taxon>
        <taxon>Sphingomonadales</taxon>
        <taxon>Sphingomonadaceae</taxon>
        <taxon>Sphingomonas</taxon>
    </lineage>
</organism>
<reference evidence="2 3" key="1">
    <citation type="submission" date="2019-03" db="EMBL/GenBank/DDBJ databases">
        <title>Genome sequence of Sphingomonas sp. 17J27-24.</title>
        <authorList>
            <person name="Kim M."/>
            <person name="Maeng S."/>
            <person name="Sathiyaraj S."/>
        </authorList>
    </citation>
    <scope>NUCLEOTIDE SEQUENCE [LARGE SCALE GENOMIC DNA]</scope>
    <source>
        <strain evidence="2 3">17J27-24</strain>
    </source>
</reference>
<proteinExistence type="predicted"/>
<accession>A0A4Y8ZWN4</accession>
<dbReference type="RefSeq" id="WP_135085266.1">
    <property type="nucleotide sequence ID" value="NZ_SPDV01000011.1"/>
</dbReference>
<gene>
    <name evidence="2" type="ORF">E2493_07355</name>
</gene>
<comment type="caution">
    <text evidence="2">The sequence shown here is derived from an EMBL/GenBank/DDBJ whole genome shotgun (WGS) entry which is preliminary data.</text>
</comment>
<keyword evidence="1" id="KW-0812">Transmembrane</keyword>
<protein>
    <submittedName>
        <fullName evidence="2">Uncharacterized protein</fullName>
    </submittedName>
</protein>
<keyword evidence="1" id="KW-1133">Transmembrane helix</keyword>
<dbReference type="AlphaFoldDB" id="A0A4Y8ZWN4"/>
<evidence type="ECO:0000313" key="3">
    <source>
        <dbReference type="Proteomes" id="UP000298213"/>
    </source>
</evidence>
<keyword evidence="3" id="KW-1185">Reference proteome</keyword>
<evidence type="ECO:0000313" key="2">
    <source>
        <dbReference type="EMBL" id="TFI58876.1"/>
    </source>
</evidence>